<keyword evidence="4 7" id="KW-0808">Transferase</keyword>
<dbReference type="GO" id="GO:0006782">
    <property type="term" value="P:protoporphyrinogen IX biosynthetic process"/>
    <property type="evidence" value="ECO:0007669"/>
    <property type="project" value="UniProtKB-UniRule"/>
</dbReference>
<feature type="domain" description="Porphobilinogen deaminase N-terminal" evidence="8">
    <location>
        <begin position="1"/>
        <end position="194"/>
    </location>
</feature>
<comment type="catalytic activity">
    <reaction evidence="6 7">
        <text>4 porphobilinogen + H2O = hydroxymethylbilane + 4 NH4(+)</text>
        <dbReference type="Rhea" id="RHEA:13185"/>
        <dbReference type="ChEBI" id="CHEBI:15377"/>
        <dbReference type="ChEBI" id="CHEBI:28938"/>
        <dbReference type="ChEBI" id="CHEBI:57845"/>
        <dbReference type="ChEBI" id="CHEBI:58126"/>
        <dbReference type="EC" id="2.5.1.61"/>
    </reaction>
</comment>
<dbReference type="PANTHER" id="PTHR11557:SF0">
    <property type="entry name" value="PORPHOBILINOGEN DEAMINASE"/>
    <property type="match status" value="1"/>
</dbReference>
<evidence type="ECO:0000256" key="5">
    <source>
        <dbReference type="ARBA" id="ARBA00023244"/>
    </source>
</evidence>
<dbReference type="Gene3D" id="3.40.190.10">
    <property type="entry name" value="Periplasmic binding protein-like II"/>
    <property type="match status" value="2"/>
</dbReference>
<comment type="subunit">
    <text evidence="3 7">Monomer.</text>
</comment>
<dbReference type="PIRSF" id="PIRSF001438">
    <property type="entry name" value="4pyrrol_synth_OHMeBilane_synth"/>
    <property type="match status" value="1"/>
</dbReference>
<dbReference type="OrthoDB" id="9810298at2"/>
<evidence type="ECO:0000313" key="11">
    <source>
        <dbReference type="Proteomes" id="UP000250462"/>
    </source>
</evidence>
<evidence type="ECO:0000256" key="7">
    <source>
        <dbReference type="HAMAP-Rule" id="MF_00260"/>
    </source>
</evidence>
<dbReference type="SUPFAM" id="SSF54782">
    <property type="entry name" value="Porphobilinogen deaminase (hydroxymethylbilane synthase), C-terminal domain"/>
    <property type="match status" value="1"/>
</dbReference>
<dbReference type="Gene3D" id="3.30.160.40">
    <property type="entry name" value="Porphobilinogen deaminase, C-terminal domain"/>
    <property type="match status" value="1"/>
</dbReference>
<comment type="function">
    <text evidence="1 7">Tetrapolymerization of the monopyrrole PBG into the hydroxymethylbilane pre-uroporphyrinogen in several discrete steps.</text>
</comment>
<dbReference type="EC" id="2.5.1.61" evidence="7"/>
<evidence type="ECO:0000259" key="9">
    <source>
        <dbReference type="Pfam" id="PF03900"/>
    </source>
</evidence>
<sequence>MAQATSVADAFTAATGRDVELVEITTKGDVSSEPLATMGGTGVFVSALREAVLDGRVDVAVHSLKDLPTASPDGLVLAAVPERADPRDALCARDGLGLAQLPPGSTVGTGSPRRAAQLRALGLDLEVVEIRGNVDTRLRKVTDGQLDAVVLAYAGLGRLGRTEAVTEILDPLQLVPAPGQGALAVECRAADGELTSVMSVLDDPGTRPAVVAERALLAELEAGCSAPVGAYAVTAEGETPEEDELYIRGVVISGDGSMSIRKSATGSVTEAERLGRELAREMLEDGAGAVVGAEKLVPKKENVS</sequence>
<feature type="modified residue" description="S-(dipyrrolylmethanemethyl)cysteine" evidence="7">
    <location>
        <position position="224"/>
    </location>
</feature>
<dbReference type="PRINTS" id="PR00151">
    <property type="entry name" value="PORPHBDMNASE"/>
</dbReference>
<dbReference type="HAMAP" id="MF_00260">
    <property type="entry name" value="Porphobil_deam"/>
    <property type="match status" value="1"/>
</dbReference>
<dbReference type="PROSITE" id="PS00533">
    <property type="entry name" value="PORPHOBILINOGEN_DEAM"/>
    <property type="match status" value="1"/>
</dbReference>
<dbReference type="AlphaFoldDB" id="A0A329QLD8"/>
<dbReference type="InterPro" id="IPR022417">
    <property type="entry name" value="Porphobilin_deaminase_N"/>
</dbReference>
<comment type="caution">
    <text evidence="10">The sequence shown here is derived from an EMBL/GenBank/DDBJ whole genome shotgun (WGS) entry which is preliminary data.</text>
</comment>
<evidence type="ECO:0000256" key="1">
    <source>
        <dbReference type="ARBA" id="ARBA00002869"/>
    </source>
</evidence>
<feature type="domain" description="Porphobilinogen deaminase C-terminal" evidence="9">
    <location>
        <begin position="210"/>
        <end position="283"/>
    </location>
</feature>
<evidence type="ECO:0000259" key="8">
    <source>
        <dbReference type="Pfam" id="PF01379"/>
    </source>
</evidence>
<evidence type="ECO:0000256" key="2">
    <source>
        <dbReference type="ARBA" id="ARBA00005638"/>
    </source>
</evidence>
<dbReference type="Proteomes" id="UP000250462">
    <property type="component" value="Unassembled WGS sequence"/>
</dbReference>
<dbReference type="Pfam" id="PF03900">
    <property type="entry name" value="Porphobil_deamC"/>
    <property type="match status" value="1"/>
</dbReference>
<dbReference type="FunFam" id="3.40.190.10:FF:000005">
    <property type="entry name" value="Porphobilinogen deaminase"/>
    <property type="match status" value="1"/>
</dbReference>
<dbReference type="GO" id="GO:0004418">
    <property type="term" value="F:hydroxymethylbilane synthase activity"/>
    <property type="evidence" value="ECO:0007669"/>
    <property type="project" value="UniProtKB-UniRule"/>
</dbReference>
<dbReference type="SUPFAM" id="SSF53850">
    <property type="entry name" value="Periplasmic binding protein-like II"/>
    <property type="match status" value="1"/>
</dbReference>
<proteinExistence type="inferred from homology"/>
<dbReference type="InterPro" id="IPR022418">
    <property type="entry name" value="Porphobilinogen_deaminase_C"/>
</dbReference>
<accession>A0A329QLD8</accession>
<dbReference type="GO" id="GO:0005737">
    <property type="term" value="C:cytoplasm"/>
    <property type="evidence" value="ECO:0007669"/>
    <property type="project" value="UniProtKB-UniRule"/>
</dbReference>
<comment type="miscellaneous">
    <text evidence="7">The porphobilinogen subunits are added to the dipyrromethane group.</text>
</comment>
<protein>
    <recommendedName>
        <fullName evidence="7">Porphobilinogen deaminase</fullName>
        <shortName evidence="7">PBG</shortName>
        <ecNumber evidence="7">2.5.1.61</ecNumber>
    </recommendedName>
    <alternativeName>
        <fullName evidence="7">Hydroxymethylbilane synthase</fullName>
        <shortName evidence="7">HMBS</shortName>
    </alternativeName>
    <alternativeName>
        <fullName evidence="7">Pre-uroporphyrinogen synthase</fullName>
    </alternativeName>
</protein>
<evidence type="ECO:0000256" key="3">
    <source>
        <dbReference type="ARBA" id="ARBA00011245"/>
    </source>
</evidence>
<name>A0A329QLD8_9ACTN</name>
<organism evidence="10 11">
    <name type="scientific">Phytoactinopolyspora halophila</name>
    <dbReference type="NCBI Taxonomy" id="1981511"/>
    <lineage>
        <taxon>Bacteria</taxon>
        <taxon>Bacillati</taxon>
        <taxon>Actinomycetota</taxon>
        <taxon>Actinomycetes</taxon>
        <taxon>Jiangellales</taxon>
        <taxon>Jiangellaceae</taxon>
        <taxon>Phytoactinopolyspora</taxon>
    </lineage>
</organism>
<dbReference type="NCBIfam" id="TIGR00212">
    <property type="entry name" value="hemC"/>
    <property type="match status" value="1"/>
</dbReference>
<comment type="cofactor">
    <cofactor evidence="7">
        <name>dipyrromethane</name>
        <dbReference type="ChEBI" id="CHEBI:60342"/>
    </cofactor>
    <text evidence="7">Binds 1 dipyrromethane group covalently.</text>
</comment>
<evidence type="ECO:0000256" key="6">
    <source>
        <dbReference type="ARBA" id="ARBA00048169"/>
    </source>
</evidence>
<comment type="similarity">
    <text evidence="2 7">Belongs to the HMBS family.</text>
</comment>
<dbReference type="InterPro" id="IPR022419">
    <property type="entry name" value="Porphobilin_deaminase_cofac_BS"/>
</dbReference>
<keyword evidence="5 7" id="KW-0627">Porphyrin biosynthesis</keyword>
<dbReference type="PANTHER" id="PTHR11557">
    <property type="entry name" value="PORPHOBILINOGEN DEAMINASE"/>
    <property type="match status" value="1"/>
</dbReference>
<dbReference type="Pfam" id="PF01379">
    <property type="entry name" value="Porphobil_deam"/>
    <property type="match status" value="1"/>
</dbReference>
<evidence type="ECO:0000313" key="10">
    <source>
        <dbReference type="EMBL" id="RAW13150.1"/>
    </source>
</evidence>
<keyword evidence="11" id="KW-1185">Reference proteome</keyword>
<reference evidence="10 11" key="1">
    <citation type="submission" date="2018-06" db="EMBL/GenBank/DDBJ databases">
        <title>Phytoactinopolyspora halophila sp. nov., a novel halophilic actinomycete isolated from a saline soil in China.</title>
        <authorList>
            <person name="Tang S.-K."/>
        </authorList>
    </citation>
    <scope>NUCLEOTIDE SEQUENCE [LARGE SCALE GENOMIC DNA]</scope>
    <source>
        <strain evidence="10 11">YIM 96934</strain>
    </source>
</reference>
<dbReference type="InterPro" id="IPR000860">
    <property type="entry name" value="HemC"/>
</dbReference>
<dbReference type="EMBL" id="QMIG01000014">
    <property type="protein sequence ID" value="RAW13150.1"/>
    <property type="molecule type" value="Genomic_DNA"/>
</dbReference>
<dbReference type="InterPro" id="IPR036803">
    <property type="entry name" value="Porphobilinogen_deaminase_C_sf"/>
</dbReference>
<gene>
    <name evidence="7" type="primary">hemC</name>
    <name evidence="10" type="ORF">DPM12_13485</name>
</gene>
<evidence type="ECO:0000256" key="4">
    <source>
        <dbReference type="ARBA" id="ARBA00022679"/>
    </source>
</evidence>